<evidence type="ECO:0000256" key="1">
    <source>
        <dbReference type="SAM" id="MobiDB-lite"/>
    </source>
</evidence>
<dbReference type="AlphaFoldDB" id="A0A1G8WMZ1"/>
<gene>
    <name evidence="2" type="ORF">SAMN05216226_109114</name>
</gene>
<organism evidence="2 3">
    <name type="scientific">Halovenus aranensis</name>
    <dbReference type="NCBI Taxonomy" id="890420"/>
    <lineage>
        <taxon>Archaea</taxon>
        <taxon>Methanobacteriati</taxon>
        <taxon>Methanobacteriota</taxon>
        <taxon>Stenosarchaea group</taxon>
        <taxon>Halobacteria</taxon>
        <taxon>Halobacteriales</taxon>
        <taxon>Haloarculaceae</taxon>
        <taxon>Halovenus</taxon>
    </lineage>
</organism>
<dbReference type="Proteomes" id="UP000198856">
    <property type="component" value="Unassembled WGS sequence"/>
</dbReference>
<dbReference type="EMBL" id="FNFC01000009">
    <property type="protein sequence ID" value="SDJ79664.1"/>
    <property type="molecule type" value="Genomic_DNA"/>
</dbReference>
<name>A0A1G8WMZ1_9EURY</name>
<sequence length="244" mass="27098">MSSETHKKGCESRETTARSLEIGFKSLAALSVHAEVRLEHAMHEFSCLKITAVSISPQRENNCPMVSYDPESEADGRYVVAFVESAGEVSPVFQRKVNDIFEKHLPHVDPEAWYRTEDVVLAFTEVRDEIGSKTMEQGGAEAAKAIPWPDSVSTLSEALGVLIEQHREAYRDSTQTNPAGNYTVEEHDGRTVRVGILEGFPYGPGFARGVFRQVAAEFGPEDSQPTLDEIEPDTSESHAWELTW</sequence>
<feature type="compositionally biased region" description="Basic and acidic residues" evidence="1">
    <location>
        <begin position="235"/>
        <end position="244"/>
    </location>
</feature>
<dbReference type="STRING" id="890420.SAMN05216226_109114"/>
<evidence type="ECO:0000313" key="2">
    <source>
        <dbReference type="EMBL" id="SDJ79664.1"/>
    </source>
</evidence>
<evidence type="ECO:0000313" key="3">
    <source>
        <dbReference type="Proteomes" id="UP000198856"/>
    </source>
</evidence>
<protein>
    <submittedName>
        <fullName evidence="2">Uncharacterized protein</fullName>
    </submittedName>
</protein>
<reference evidence="2 3" key="1">
    <citation type="submission" date="2016-10" db="EMBL/GenBank/DDBJ databases">
        <authorList>
            <person name="de Groot N.N."/>
        </authorList>
    </citation>
    <scope>NUCLEOTIDE SEQUENCE [LARGE SCALE GENOMIC DNA]</scope>
    <source>
        <strain evidence="2 3">IBRC-M10015</strain>
    </source>
</reference>
<accession>A0A1G8WMZ1</accession>
<proteinExistence type="predicted"/>
<feature type="region of interest" description="Disordered" evidence="1">
    <location>
        <begin position="221"/>
        <end position="244"/>
    </location>
</feature>
<keyword evidence="3" id="KW-1185">Reference proteome</keyword>